<keyword evidence="2" id="KW-1185">Reference proteome</keyword>
<proteinExistence type="predicted"/>
<organism evidence="1 2">
    <name type="scientific">Hebeloma cylindrosporum</name>
    <dbReference type="NCBI Taxonomy" id="76867"/>
    <lineage>
        <taxon>Eukaryota</taxon>
        <taxon>Fungi</taxon>
        <taxon>Dikarya</taxon>
        <taxon>Basidiomycota</taxon>
        <taxon>Agaricomycotina</taxon>
        <taxon>Agaricomycetes</taxon>
        <taxon>Agaricomycetidae</taxon>
        <taxon>Agaricales</taxon>
        <taxon>Agaricineae</taxon>
        <taxon>Hymenogastraceae</taxon>
        <taxon>Hebeloma</taxon>
    </lineage>
</organism>
<evidence type="ECO:0000313" key="1">
    <source>
        <dbReference type="EMBL" id="KIM43645.1"/>
    </source>
</evidence>
<reference evidence="2" key="2">
    <citation type="submission" date="2015-01" db="EMBL/GenBank/DDBJ databases">
        <title>Evolutionary Origins and Diversification of the Mycorrhizal Mutualists.</title>
        <authorList>
            <consortium name="DOE Joint Genome Institute"/>
            <consortium name="Mycorrhizal Genomics Consortium"/>
            <person name="Kohler A."/>
            <person name="Kuo A."/>
            <person name="Nagy L.G."/>
            <person name="Floudas D."/>
            <person name="Copeland A."/>
            <person name="Barry K.W."/>
            <person name="Cichocki N."/>
            <person name="Veneault-Fourrey C."/>
            <person name="LaButti K."/>
            <person name="Lindquist E.A."/>
            <person name="Lipzen A."/>
            <person name="Lundell T."/>
            <person name="Morin E."/>
            <person name="Murat C."/>
            <person name="Riley R."/>
            <person name="Ohm R."/>
            <person name="Sun H."/>
            <person name="Tunlid A."/>
            <person name="Henrissat B."/>
            <person name="Grigoriev I.V."/>
            <person name="Hibbett D.S."/>
            <person name="Martin F."/>
        </authorList>
    </citation>
    <scope>NUCLEOTIDE SEQUENCE [LARGE SCALE GENOMIC DNA]</scope>
    <source>
        <strain evidence="2">h7</strain>
    </source>
</reference>
<name>A0A0C3C468_HEBCY</name>
<dbReference type="EMBL" id="KN831775">
    <property type="protein sequence ID" value="KIM43645.1"/>
    <property type="molecule type" value="Genomic_DNA"/>
</dbReference>
<dbReference type="HOGENOM" id="CLU_1796712_0_0_1"/>
<reference evidence="1 2" key="1">
    <citation type="submission" date="2014-04" db="EMBL/GenBank/DDBJ databases">
        <authorList>
            <consortium name="DOE Joint Genome Institute"/>
            <person name="Kuo A."/>
            <person name="Gay G."/>
            <person name="Dore J."/>
            <person name="Kohler A."/>
            <person name="Nagy L.G."/>
            <person name="Floudas D."/>
            <person name="Copeland A."/>
            <person name="Barry K.W."/>
            <person name="Cichocki N."/>
            <person name="Veneault-Fourrey C."/>
            <person name="LaButti K."/>
            <person name="Lindquist E.A."/>
            <person name="Lipzen A."/>
            <person name="Lundell T."/>
            <person name="Morin E."/>
            <person name="Murat C."/>
            <person name="Sun H."/>
            <person name="Tunlid A."/>
            <person name="Henrissat B."/>
            <person name="Grigoriev I.V."/>
            <person name="Hibbett D.S."/>
            <person name="Martin F."/>
            <person name="Nordberg H.P."/>
            <person name="Cantor M.N."/>
            <person name="Hua S.X."/>
        </authorList>
    </citation>
    <scope>NUCLEOTIDE SEQUENCE [LARGE SCALE GENOMIC DNA]</scope>
    <source>
        <strain evidence="2">h7</strain>
    </source>
</reference>
<gene>
    <name evidence="1" type="ORF">M413DRAFT_9628</name>
</gene>
<sequence>MIVKAINDDDEAINNDKAINDEEKYRGCIHCCCSGSSSDVGGRWVDERCSIADGSEAGAECARMAEKIREERRSEESMDGDGDVSIMGGAMGMAIEEHEVLVLLPMMMTTRPSMMRRNTGGASTAAAQAVAQMLGDNKWMSIAV</sequence>
<dbReference type="AlphaFoldDB" id="A0A0C3C468"/>
<protein>
    <submittedName>
        <fullName evidence="1">Uncharacterized protein</fullName>
    </submittedName>
</protein>
<accession>A0A0C3C468</accession>
<dbReference type="Proteomes" id="UP000053424">
    <property type="component" value="Unassembled WGS sequence"/>
</dbReference>
<evidence type="ECO:0000313" key="2">
    <source>
        <dbReference type="Proteomes" id="UP000053424"/>
    </source>
</evidence>